<comment type="caution">
    <text evidence="1">The sequence shown here is derived from an EMBL/GenBank/DDBJ whole genome shotgun (WGS) entry which is preliminary data.</text>
</comment>
<evidence type="ECO:0000313" key="1">
    <source>
        <dbReference type="EMBL" id="KAJ2983639.1"/>
    </source>
</evidence>
<reference evidence="1" key="1">
    <citation type="submission" date="2022-08" db="EMBL/GenBank/DDBJ databases">
        <title>Genome Sequence of Lecanicillium fungicola.</title>
        <authorList>
            <person name="Buettner E."/>
        </authorList>
    </citation>
    <scope>NUCLEOTIDE SEQUENCE</scope>
    <source>
        <strain evidence="1">Babe33</strain>
    </source>
</reference>
<dbReference type="EMBL" id="JANJQO010000022">
    <property type="protein sequence ID" value="KAJ2983639.1"/>
    <property type="molecule type" value="Genomic_DNA"/>
</dbReference>
<sequence>MVGPVVYEASVPFFVKALKNQLKLLQRGKEWCKENDYDESRLTAATLATDMSSLPFHVELCTYNAVQLLIDFKILNRESLPIEGEQQTFEQLSKRMQTALDILESITPELFDGKEGSKVDVFLGSFTVSRDAMQYVHEISLPSL</sequence>
<gene>
    <name evidence="1" type="ORF">NQ176_g561</name>
</gene>
<protein>
    <submittedName>
        <fullName evidence="1">Uncharacterized protein</fullName>
    </submittedName>
</protein>
<organism evidence="1 2">
    <name type="scientific">Zarea fungicola</name>
    <dbReference type="NCBI Taxonomy" id="93591"/>
    <lineage>
        <taxon>Eukaryota</taxon>
        <taxon>Fungi</taxon>
        <taxon>Dikarya</taxon>
        <taxon>Ascomycota</taxon>
        <taxon>Pezizomycotina</taxon>
        <taxon>Sordariomycetes</taxon>
        <taxon>Hypocreomycetidae</taxon>
        <taxon>Hypocreales</taxon>
        <taxon>Cordycipitaceae</taxon>
        <taxon>Zarea</taxon>
    </lineage>
</organism>
<name>A0ACC1NX53_9HYPO</name>
<proteinExistence type="predicted"/>
<dbReference type="Proteomes" id="UP001143910">
    <property type="component" value="Unassembled WGS sequence"/>
</dbReference>
<keyword evidence="2" id="KW-1185">Reference proteome</keyword>
<evidence type="ECO:0000313" key="2">
    <source>
        <dbReference type="Proteomes" id="UP001143910"/>
    </source>
</evidence>
<accession>A0ACC1NX53</accession>